<dbReference type="AlphaFoldDB" id="A0A2C9WP67"/>
<sequence>MLAVNLHSLEATVSSSPISILRLDTPATLFDEKGEQSLRKYQ</sequence>
<proteinExistence type="predicted"/>
<organism evidence="1">
    <name type="scientific">Manihot esculenta</name>
    <name type="common">Cassava</name>
    <name type="synonym">Jatropha manihot</name>
    <dbReference type="NCBI Taxonomy" id="3983"/>
    <lineage>
        <taxon>Eukaryota</taxon>
        <taxon>Viridiplantae</taxon>
        <taxon>Streptophyta</taxon>
        <taxon>Embryophyta</taxon>
        <taxon>Tracheophyta</taxon>
        <taxon>Spermatophyta</taxon>
        <taxon>Magnoliopsida</taxon>
        <taxon>eudicotyledons</taxon>
        <taxon>Gunneridae</taxon>
        <taxon>Pentapetalae</taxon>
        <taxon>rosids</taxon>
        <taxon>fabids</taxon>
        <taxon>Malpighiales</taxon>
        <taxon>Euphorbiaceae</taxon>
        <taxon>Crotonoideae</taxon>
        <taxon>Manihoteae</taxon>
        <taxon>Manihot</taxon>
    </lineage>
</organism>
<evidence type="ECO:0000313" key="1">
    <source>
        <dbReference type="EMBL" id="OAY61325.1"/>
    </source>
</evidence>
<protein>
    <submittedName>
        <fullName evidence="1">Uncharacterized protein</fullName>
    </submittedName>
</protein>
<accession>A0A2C9WP67</accession>
<name>A0A2C9WP67_MANES</name>
<reference evidence="1" key="1">
    <citation type="submission" date="2016-02" db="EMBL/GenBank/DDBJ databases">
        <title>WGS assembly of Manihot esculenta.</title>
        <authorList>
            <person name="Bredeson J.V."/>
            <person name="Prochnik S.E."/>
            <person name="Lyons J.B."/>
            <person name="Schmutz J."/>
            <person name="Grimwood J."/>
            <person name="Vrebalov J."/>
            <person name="Bart R.S."/>
            <person name="Amuge T."/>
            <person name="Ferguson M.E."/>
            <person name="Green R."/>
            <person name="Putnam N."/>
            <person name="Stites J."/>
            <person name="Rounsley S."/>
            <person name="Rokhsar D.S."/>
        </authorList>
    </citation>
    <scope>NUCLEOTIDE SEQUENCE [LARGE SCALE GENOMIC DNA]</scope>
    <source>
        <tissue evidence="1">Leaf</tissue>
    </source>
</reference>
<dbReference type="EMBL" id="CM004387">
    <property type="protein sequence ID" value="OAY61325.1"/>
    <property type="molecule type" value="Genomic_DNA"/>
</dbReference>
<gene>
    <name evidence="1" type="ORF">MANES_01G180700</name>
</gene>